<organism evidence="10 11">
    <name type="scientific">Saccoglossus kowalevskii</name>
    <name type="common">Acorn worm</name>
    <dbReference type="NCBI Taxonomy" id="10224"/>
    <lineage>
        <taxon>Eukaryota</taxon>
        <taxon>Metazoa</taxon>
        <taxon>Hemichordata</taxon>
        <taxon>Enteropneusta</taxon>
        <taxon>Harrimaniidae</taxon>
        <taxon>Saccoglossus</taxon>
    </lineage>
</organism>
<dbReference type="InterPro" id="IPR001429">
    <property type="entry name" value="P2X_purnocptor"/>
</dbReference>
<keyword evidence="9" id="KW-0407">Ion channel</keyword>
<dbReference type="PANTHER" id="PTHR10125">
    <property type="entry name" value="P2X PURINOCEPTOR"/>
    <property type="match status" value="1"/>
</dbReference>
<keyword evidence="4" id="KW-0812">Transmembrane</keyword>
<reference evidence="11" key="1">
    <citation type="submission" date="2025-08" db="UniProtKB">
        <authorList>
            <consortium name="RefSeq"/>
        </authorList>
    </citation>
    <scope>IDENTIFICATION</scope>
    <source>
        <tissue evidence="11">Testes</tissue>
    </source>
</reference>
<evidence type="ECO:0000313" key="11">
    <source>
        <dbReference type="RefSeq" id="XP_006821898.1"/>
    </source>
</evidence>
<evidence type="ECO:0000256" key="3">
    <source>
        <dbReference type="ARBA" id="ARBA00022448"/>
    </source>
</evidence>
<dbReference type="RefSeq" id="XP_006821898.1">
    <property type="nucleotide sequence ID" value="XM_006821835.1"/>
</dbReference>
<sequence>MIVHKDYQVTDSVESITFIKVKGASYTNLSTIDPSYIAVKDTTPYDRVWDEADYVIPPQMKNSFFVMTNMLITEGQTQGKFAEFSPELGSYTAGFRIQFSFNMFYRRNLYETDDSTYLKICQYNEEDEQQSLCPIFRLRDIVKLAGENFENIAYTGGSIIDWICNLDESYDKCKPTYRFRRIDRKDVKVSSGYNFSFVNGLSHLFHRFSHQYRNNGITYRTLTKAYGILFEIVVEGEVGKFSVTKTVRRWFGGLCNRNRAGNVDAATVQAKAFDNEMYRVGDEELGQSS</sequence>
<evidence type="ECO:0000256" key="1">
    <source>
        <dbReference type="ARBA" id="ARBA00004308"/>
    </source>
</evidence>
<keyword evidence="7" id="KW-0472">Membrane</keyword>
<dbReference type="Gene3D" id="1.10.287.940">
    <property type="entry name" value="atp-gated p2x4 ion channel"/>
    <property type="match status" value="1"/>
</dbReference>
<name>A0ABM0MPF7_SACKO</name>
<dbReference type="Pfam" id="PF00864">
    <property type="entry name" value="P2X_receptor"/>
    <property type="match status" value="2"/>
</dbReference>
<dbReference type="PANTHER" id="PTHR10125:SF31">
    <property type="entry name" value="P2X RECEPTOR E"/>
    <property type="match status" value="1"/>
</dbReference>
<keyword evidence="6" id="KW-0406">Ion transport</keyword>
<comment type="similarity">
    <text evidence="2">Belongs to the P2X receptor family.</text>
</comment>
<dbReference type="Proteomes" id="UP000694865">
    <property type="component" value="Unplaced"/>
</dbReference>
<evidence type="ECO:0000313" key="10">
    <source>
        <dbReference type="Proteomes" id="UP000694865"/>
    </source>
</evidence>
<evidence type="ECO:0000256" key="2">
    <source>
        <dbReference type="ARBA" id="ARBA00009848"/>
    </source>
</evidence>
<evidence type="ECO:0000256" key="4">
    <source>
        <dbReference type="ARBA" id="ARBA00022692"/>
    </source>
</evidence>
<protein>
    <submittedName>
        <fullName evidence="11">P2X purinoceptor 4-like</fullName>
    </submittedName>
</protein>
<dbReference type="InterPro" id="IPR059116">
    <property type="entry name" value="P2X_receptor"/>
</dbReference>
<evidence type="ECO:0000256" key="9">
    <source>
        <dbReference type="ARBA" id="ARBA00023303"/>
    </source>
</evidence>
<evidence type="ECO:0000256" key="8">
    <source>
        <dbReference type="ARBA" id="ARBA00023286"/>
    </source>
</evidence>
<keyword evidence="5" id="KW-1133">Transmembrane helix</keyword>
<evidence type="ECO:0000256" key="6">
    <source>
        <dbReference type="ARBA" id="ARBA00023065"/>
    </source>
</evidence>
<dbReference type="PRINTS" id="PR01307">
    <property type="entry name" value="P2XRECEPTOR"/>
</dbReference>
<gene>
    <name evidence="11" type="primary">LOC102802031</name>
</gene>
<keyword evidence="10" id="KW-1185">Reference proteome</keyword>
<accession>A0ABM0MPF7</accession>
<evidence type="ECO:0000256" key="7">
    <source>
        <dbReference type="ARBA" id="ARBA00023136"/>
    </source>
</evidence>
<keyword evidence="3" id="KW-0813">Transport</keyword>
<evidence type="ECO:0000256" key="5">
    <source>
        <dbReference type="ARBA" id="ARBA00022989"/>
    </source>
</evidence>
<proteinExistence type="inferred from homology"/>
<dbReference type="GeneID" id="102802031"/>
<comment type="subcellular location">
    <subcellularLocation>
        <location evidence="1">Endomembrane system</location>
    </subcellularLocation>
</comment>
<keyword evidence="8" id="KW-1071">Ligand-gated ion channel</keyword>
<dbReference type="InterPro" id="IPR027309">
    <property type="entry name" value="P2X_extracellular_dom_sf"/>
</dbReference>
<dbReference type="Gene3D" id="2.60.490.10">
    <property type="entry name" value="atp-gated p2x4 ion channel domain"/>
    <property type="match status" value="2"/>
</dbReference>